<gene>
    <name evidence="2" type="ORF">ACFP4F_03050</name>
</gene>
<reference evidence="3" key="1">
    <citation type="journal article" date="2019" name="Int. J. Syst. Evol. Microbiol.">
        <title>The Global Catalogue of Microorganisms (GCM) 10K type strain sequencing project: providing services to taxonomists for standard genome sequencing and annotation.</title>
        <authorList>
            <consortium name="The Broad Institute Genomics Platform"/>
            <consortium name="The Broad Institute Genome Sequencing Center for Infectious Disease"/>
            <person name="Wu L."/>
            <person name="Ma J."/>
        </authorList>
    </citation>
    <scope>NUCLEOTIDE SEQUENCE [LARGE SCALE GENOMIC DNA]</scope>
    <source>
        <strain evidence="3">CGMCC 1.15180</strain>
    </source>
</reference>
<feature type="compositionally biased region" description="Polar residues" evidence="1">
    <location>
        <begin position="258"/>
        <end position="269"/>
    </location>
</feature>
<evidence type="ECO:0000256" key="1">
    <source>
        <dbReference type="SAM" id="MobiDB-lite"/>
    </source>
</evidence>
<protein>
    <submittedName>
        <fullName evidence="2">Uncharacterized protein</fullName>
    </submittedName>
</protein>
<feature type="compositionally biased region" description="Polar residues" evidence="1">
    <location>
        <begin position="420"/>
        <end position="433"/>
    </location>
</feature>
<feature type="compositionally biased region" description="Gly residues" evidence="1">
    <location>
        <begin position="491"/>
        <end position="504"/>
    </location>
</feature>
<name>A0ABW1MCQ8_9ACTN</name>
<feature type="non-terminal residue" evidence="2">
    <location>
        <position position="545"/>
    </location>
</feature>
<keyword evidence="3" id="KW-1185">Reference proteome</keyword>
<comment type="caution">
    <text evidence="2">The sequence shown here is derived from an EMBL/GenBank/DDBJ whole genome shotgun (WGS) entry which is preliminary data.</text>
</comment>
<organism evidence="2 3">
    <name type="scientific">Streptomyces ochraceiscleroticus</name>
    <dbReference type="NCBI Taxonomy" id="47761"/>
    <lineage>
        <taxon>Bacteria</taxon>
        <taxon>Bacillati</taxon>
        <taxon>Actinomycetota</taxon>
        <taxon>Actinomycetes</taxon>
        <taxon>Kitasatosporales</taxon>
        <taxon>Streptomycetaceae</taxon>
        <taxon>Streptomyces</taxon>
    </lineage>
</organism>
<feature type="region of interest" description="Disordered" evidence="1">
    <location>
        <begin position="282"/>
        <end position="545"/>
    </location>
</feature>
<accession>A0ABW1MCQ8</accession>
<dbReference type="RefSeq" id="WP_382467316.1">
    <property type="nucleotide sequence ID" value="NZ_JBHSPX010000001.1"/>
</dbReference>
<feature type="region of interest" description="Disordered" evidence="1">
    <location>
        <begin position="222"/>
        <end position="269"/>
    </location>
</feature>
<evidence type="ECO:0000313" key="2">
    <source>
        <dbReference type="EMBL" id="MFC6061525.1"/>
    </source>
</evidence>
<dbReference type="Proteomes" id="UP001596139">
    <property type="component" value="Unassembled WGS sequence"/>
</dbReference>
<feature type="compositionally biased region" description="Polar residues" evidence="1">
    <location>
        <begin position="233"/>
        <end position="243"/>
    </location>
</feature>
<feature type="compositionally biased region" description="Low complexity" evidence="1">
    <location>
        <begin position="400"/>
        <end position="411"/>
    </location>
</feature>
<proteinExistence type="predicted"/>
<feature type="compositionally biased region" description="Pro residues" evidence="1">
    <location>
        <begin position="298"/>
        <end position="315"/>
    </location>
</feature>
<sequence length="545" mass="55477">MSDESTSREVRPDYPAALAWTRQGLRAAAGTAPIMLPALTRFGGTNFENHELDDMLDMIESARPSDLEHTGDALITAADAIRGVGEELKKYADRAEWEGESGDAMRKWTANLSKNTLRLATYSETAGKQLKNAGEGLATVKKSMPKRDADGGLAEAVKDIPTPARVDTNPAYAKAKKREGDRQEAITQMNKLSSYYIVSHDTMATQEEPVFTPMPEVGVPAPPPTWDPVESGPTGSAEHTVTPTVGGPAHHAAVDQRSAPQLPTAHHQSFTPAVEARVGIDSVAPPAPPAEPTTRVPTQPPGPTNPPAAPGPLPTGPISTGPIPRGTGKLPGVPGPLRPGGQPPGLTGRGTTGPVSPMRPGTTGRSGPMVQPGTAGRPSGVSPRAIGRPAGPGTGPAVNGARPGAAGMPRGSRNGIVGGTPSTPGRTTASSPSARAITPGGERGATTGRGIIGSGAQSSAESADGRAASARRLAANQGGVVGAPRSEPGAPGRGQRGFTQGGTGLVRSTGGEERPTGAPRGGAGTQQSPGESQKENRRPGQPTED</sequence>
<dbReference type="EMBL" id="JBHSPX010000001">
    <property type="protein sequence ID" value="MFC6061525.1"/>
    <property type="molecule type" value="Genomic_DNA"/>
</dbReference>
<evidence type="ECO:0000313" key="3">
    <source>
        <dbReference type="Proteomes" id="UP001596139"/>
    </source>
</evidence>